<feature type="zinc finger region" description="dksA C4-type" evidence="4">
    <location>
        <begin position="225"/>
        <end position="249"/>
    </location>
</feature>
<dbReference type="PROSITE" id="PS51128">
    <property type="entry name" value="ZF_DKSA_2"/>
    <property type="match status" value="1"/>
</dbReference>
<dbReference type="PANTHER" id="PTHR33823">
    <property type="entry name" value="RNA POLYMERASE-BINDING TRANSCRIPTION FACTOR DKSA-RELATED"/>
    <property type="match status" value="1"/>
</dbReference>
<keyword evidence="3" id="KW-0862">Zinc</keyword>
<dbReference type="PROSITE" id="PS01102">
    <property type="entry name" value="ZF_DKSA_1"/>
    <property type="match status" value="1"/>
</dbReference>
<sequence length="255" mass="27747">MAKSKKPTPKAAKKPASKAKPAAKVKKAAPAKAKKAAPKKAAPAKKAAPKKVTKKPVAVKKEVVAKKVAPKKVEKVEKIVSKKAEKTVTPPVEKATPPVTPKAAPPQLTIFPVPNQRPIAHKPAKASSTEDRTRYSDEELKEFESLINRKLDKAREEYKILKDTLNRNNDEGTDATSGGNTKVLEDGAETAEKENLSQLAARQQKYITNLENALIRIKNGTYGICSVTGKLIPKERLIAVPHTTQSIEAKMMQQD</sequence>
<keyword evidence="1" id="KW-0479">Metal-binding</keyword>
<feature type="compositionally biased region" description="Basic residues" evidence="6">
    <location>
        <begin position="47"/>
        <end position="57"/>
    </location>
</feature>
<protein>
    <submittedName>
        <fullName evidence="8">Molecular chaperone DnaK</fullName>
    </submittedName>
</protein>
<evidence type="ECO:0000256" key="4">
    <source>
        <dbReference type="PROSITE-ProRule" id="PRU00510"/>
    </source>
</evidence>
<dbReference type="Proteomes" id="UP000251889">
    <property type="component" value="Unassembled WGS sequence"/>
</dbReference>
<evidence type="ECO:0000256" key="5">
    <source>
        <dbReference type="SAM" id="Coils"/>
    </source>
</evidence>
<evidence type="ECO:0000256" key="1">
    <source>
        <dbReference type="ARBA" id="ARBA00022723"/>
    </source>
</evidence>
<dbReference type="InterPro" id="IPR000962">
    <property type="entry name" value="Znf_DskA_TraR"/>
</dbReference>
<evidence type="ECO:0000259" key="7">
    <source>
        <dbReference type="Pfam" id="PF01258"/>
    </source>
</evidence>
<dbReference type="OrthoDB" id="9811543at2"/>
<evidence type="ECO:0000256" key="2">
    <source>
        <dbReference type="ARBA" id="ARBA00022771"/>
    </source>
</evidence>
<dbReference type="Pfam" id="PF01258">
    <property type="entry name" value="zf-dskA_traR"/>
    <property type="match status" value="1"/>
</dbReference>
<keyword evidence="5" id="KW-0175">Coiled coil</keyword>
<dbReference type="PANTHER" id="PTHR33823:SF2">
    <property type="entry name" value="RNA POLYMERASE-BINDING TRANSCRIPTION FACTOR DKSA"/>
    <property type="match status" value="1"/>
</dbReference>
<reference evidence="8 9" key="1">
    <citation type="submission" date="2018-06" db="EMBL/GenBank/DDBJ databases">
        <title>Chryseolinea flavus sp. nov., a member of the phylum Bacteroidetes isolated from soil.</title>
        <authorList>
            <person name="Li Y."/>
            <person name="Wang J."/>
        </authorList>
    </citation>
    <scope>NUCLEOTIDE SEQUENCE [LARGE SCALE GENOMIC DNA]</scope>
    <source>
        <strain evidence="8 9">SDU1-6</strain>
    </source>
</reference>
<proteinExistence type="predicted"/>
<dbReference type="AlphaFoldDB" id="A0A364Y877"/>
<dbReference type="GO" id="GO:0008270">
    <property type="term" value="F:zinc ion binding"/>
    <property type="evidence" value="ECO:0007669"/>
    <property type="project" value="UniProtKB-KW"/>
</dbReference>
<evidence type="ECO:0000313" key="9">
    <source>
        <dbReference type="Proteomes" id="UP000251889"/>
    </source>
</evidence>
<dbReference type="Gene3D" id="1.20.120.910">
    <property type="entry name" value="DksA, coiled-coil domain"/>
    <property type="match status" value="1"/>
</dbReference>
<dbReference type="EMBL" id="QMFY01000001">
    <property type="protein sequence ID" value="RAW03150.1"/>
    <property type="molecule type" value="Genomic_DNA"/>
</dbReference>
<keyword evidence="2" id="KW-0863">Zinc-finger</keyword>
<evidence type="ECO:0000256" key="3">
    <source>
        <dbReference type="ARBA" id="ARBA00022833"/>
    </source>
</evidence>
<dbReference type="InterPro" id="IPR020458">
    <property type="entry name" value="Znf_DskA_TraR_CS"/>
</dbReference>
<feature type="compositionally biased region" description="Basic residues" evidence="6">
    <location>
        <begin position="1"/>
        <end position="38"/>
    </location>
</feature>
<feature type="coiled-coil region" evidence="5">
    <location>
        <begin position="148"/>
        <end position="213"/>
    </location>
</feature>
<accession>A0A364Y877</accession>
<feature type="region of interest" description="Disordered" evidence="6">
    <location>
        <begin position="85"/>
        <end position="136"/>
    </location>
</feature>
<organism evidence="8 9">
    <name type="scientific">Pseudochryseolinea flava</name>
    <dbReference type="NCBI Taxonomy" id="2059302"/>
    <lineage>
        <taxon>Bacteria</taxon>
        <taxon>Pseudomonadati</taxon>
        <taxon>Bacteroidota</taxon>
        <taxon>Cytophagia</taxon>
        <taxon>Cytophagales</taxon>
        <taxon>Fulvivirgaceae</taxon>
        <taxon>Pseudochryseolinea</taxon>
    </lineage>
</organism>
<name>A0A364Y877_9BACT</name>
<comment type="caution">
    <text evidence="8">The sequence shown here is derived from an EMBL/GenBank/DDBJ whole genome shotgun (WGS) entry which is preliminary data.</text>
</comment>
<gene>
    <name evidence="8" type="ORF">DQQ10_03370</name>
</gene>
<evidence type="ECO:0000256" key="6">
    <source>
        <dbReference type="SAM" id="MobiDB-lite"/>
    </source>
</evidence>
<feature type="domain" description="Zinc finger DksA/TraR C4-type" evidence="7">
    <location>
        <begin position="220"/>
        <end position="249"/>
    </location>
</feature>
<evidence type="ECO:0000313" key="8">
    <source>
        <dbReference type="EMBL" id="RAW03150.1"/>
    </source>
</evidence>
<feature type="region of interest" description="Disordered" evidence="6">
    <location>
        <begin position="1"/>
        <end position="57"/>
    </location>
</feature>
<keyword evidence="9" id="KW-1185">Reference proteome</keyword>